<evidence type="ECO:0000256" key="1">
    <source>
        <dbReference type="ARBA" id="ARBA00022670"/>
    </source>
</evidence>
<dbReference type="Pfam" id="PF02868">
    <property type="entry name" value="Peptidase_M4_C"/>
    <property type="match status" value="1"/>
</dbReference>
<dbReference type="SUPFAM" id="SSF55486">
    <property type="entry name" value="Metalloproteases ('zincins'), catalytic domain"/>
    <property type="match status" value="1"/>
</dbReference>
<dbReference type="PANTHER" id="PTHR33794:SF1">
    <property type="entry name" value="BACILLOLYSIN"/>
    <property type="match status" value="1"/>
</dbReference>
<organism evidence="8 9">
    <name type="scientific">Pseudobutyrivibrio xylanivorans</name>
    <dbReference type="NCBI Taxonomy" id="185007"/>
    <lineage>
        <taxon>Bacteria</taxon>
        <taxon>Bacillati</taxon>
        <taxon>Bacillota</taxon>
        <taxon>Clostridia</taxon>
        <taxon>Lachnospirales</taxon>
        <taxon>Lachnospiraceae</taxon>
        <taxon>Pseudobutyrivibrio</taxon>
    </lineage>
</organism>
<keyword evidence="4" id="KW-0862">Zinc</keyword>
<protein>
    <recommendedName>
        <fullName evidence="10">Zn-dependent metalloprotease</fullName>
    </recommendedName>
</protein>
<evidence type="ECO:0008006" key="10">
    <source>
        <dbReference type="Google" id="ProtNLM"/>
    </source>
</evidence>
<keyword evidence="2" id="KW-0479">Metal-binding</keyword>
<dbReference type="InterPro" id="IPR013856">
    <property type="entry name" value="Peptidase_M4_domain"/>
</dbReference>
<dbReference type="GO" id="GO:0006508">
    <property type="term" value="P:proteolysis"/>
    <property type="evidence" value="ECO:0007669"/>
    <property type="project" value="UniProtKB-KW"/>
</dbReference>
<dbReference type="AlphaFoldDB" id="A0A5P6VT98"/>
<sequence length="728" mass="82793">MVKRRVKTIIFILFVGGLLLANFLLKEFTTETLKEFSENGISDENDEEYSQIEANINLNVTNVFDNPEAQAVFDELERLNGDDYEIITNEKGYITFLKGTICDKPFDNEEYAAEILKKVMPVLSANTDTKLELAYMLYDDLGNQFVTYTESVNGETVVTNVVKFILDENGYMKGLCSSIVPYYQEEGETIESKKAIDIVEKYLAKNYSEGKFTIMTVDPKKDYRYLVDPISLQEYSANVYIVLSDNPDSDIDGIESPFIEHYVSEQGKYLGAAPSFAMLENDEERNFESYEQWFENDEAEEYTVSYEALDGENHTITVPVVYDGERYYLEDPERKILCAEYYDFAYANSLNEISSENNEDWDLKSIIAYHNYIVSYDFYAETGWIGPDGLGSPMLLLMNYEDYNHNPVDNLCYLGNIEDVNIFTATSEANDYYEALDVIGHEYTHAVTSAILANVRYANEPGAINEALSDIMGECIELKHYEDEGDYIDPEVAFCVADKTGTVLRDLVAPDLYGQPEFSGGEFYVPQAALPSSLNDYGGVHINSSLISMQLPYMYYETDLEFDDIRRIWGTVMCMLVPKSGYQELREILPMACEMSGYKEAIPAVEKCLEYTDMSVEDVYDYVDAGTSQINFSLPPWVDWNRVRMEVTDSKGKLRVSWPKKGSNKMAVTVTPGRYNITLIQYDKGGNLVGAWKYTEAGWITGDEVGEDNIEIPKGKYQLKDISYKASP</sequence>
<dbReference type="Proteomes" id="UP000327030">
    <property type="component" value="Chromosome 1"/>
</dbReference>
<dbReference type="OrthoDB" id="291295at2"/>
<accession>A0A5P6VT98</accession>
<evidence type="ECO:0000259" key="6">
    <source>
        <dbReference type="Pfam" id="PF01447"/>
    </source>
</evidence>
<evidence type="ECO:0000256" key="3">
    <source>
        <dbReference type="ARBA" id="ARBA00022801"/>
    </source>
</evidence>
<gene>
    <name evidence="8" type="ORF">FXF36_13465</name>
</gene>
<dbReference type="Pfam" id="PF01447">
    <property type="entry name" value="Peptidase_M4"/>
    <property type="match status" value="1"/>
</dbReference>
<keyword evidence="1" id="KW-0645">Protease</keyword>
<evidence type="ECO:0000313" key="9">
    <source>
        <dbReference type="Proteomes" id="UP000327030"/>
    </source>
</evidence>
<name>A0A5P6VT98_PSEXY</name>
<evidence type="ECO:0000259" key="7">
    <source>
        <dbReference type="Pfam" id="PF02868"/>
    </source>
</evidence>
<dbReference type="GO" id="GO:0046872">
    <property type="term" value="F:metal ion binding"/>
    <property type="evidence" value="ECO:0007669"/>
    <property type="project" value="UniProtKB-KW"/>
</dbReference>
<keyword evidence="3" id="KW-0378">Hydrolase</keyword>
<feature type="domain" description="Peptidase M4" evidence="6">
    <location>
        <begin position="317"/>
        <end position="449"/>
    </location>
</feature>
<dbReference type="GO" id="GO:0004222">
    <property type="term" value="F:metalloendopeptidase activity"/>
    <property type="evidence" value="ECO:0007669"/>
    <property type="project" value="InterPro"/>
</dbReference>
<evidence type="ECO:0000256" key="4">
    <source>
        <dbReference type="ARBA" id="ARBA00022833"/>
    </source>
</evidence>
<keyword evidence="5" id="KW-0482">Metalloprotease</keyword>
<evidence type="ECO:0000313" key="8">
    <source>
        <dbReference type="EMBL" id="QFJ55817.1"/>
    </source>
</evidence>
<dbReference type="KEGG" id="pxv:FXF36_13465"/>
<dbReference type="InterPro" id="IPR050728">
    <property type="entry name" value="Zinc_Metalloprotease_M4"/>
</dbReference>
<dbReference type="Gene3D" id="1.10.390.10">
    <property type="entry name" value="Neutral Protease Domain 2"/>
    <property type="match status" value="1"/>
</dbReference>
<reference evidence="9" key="1">
    <citation type="submission" date="2019-08" db="EMBL/GenBank/DDBJ databases">
        <title>Complete Genome Sequence of the Polysaccharide-Degrading Rumen Bacterium Pseudobutyrivibrio xylanivorans MA3014.</title>
        <authorList>
            <person name="Palevich N."/>
            <person name="Maclean P.H."/>
            <person name="Kelly W.J."/>
            <person name="Leahy S.C."/>
            <person name="Rakonjac J."/>
            <person name="Attwood G.T."/>
        </authorList>
    </citation>
    <scope>NUCLEOTIDE SEQUENCE [LARGE SCALE GENOMIC DNA]</scope>
    <source>
        <strain evidence="9">MA3014</strain>
    </source>
</reference>
<dbReference type="InterPro" id="IPR001570">
    <property type="entry name" value="Peptidase_M4_C_domain"/>
</dbReference>
<dbReference type="PANTHER" id="PTHR33794">
    <property type="entry name" value="BACILLOLYSIN"/>
    <property type="match status" value="1"/>
</dbReference>
<dbReference type="Gene3D" id="3.10.170.10">
    <property type="match status" value="1"/>
</dbReference>
<dbReference type="InterPro" id="IPR027268">
    <property type="entry name" value="Peptidase_M4/M1_CTD_sf"/>
</dbReference>
<evidence type="ECO:0000256" key="2">
    <source>
        <dbReference type="ARBA" id="ARBA00022723"/>
    </source>
</evidence>
<proteinExistence type="predicted"/>
<evidence type="ECO:0000256" key="5">
    <source>
        <dbReference type="ARBA" id="ARBA00023049"/>
    </source>
</evidence>
<dbReference type="EMBL" id="CP043028">
    <property type="protein sequence ID" value="QFJ55817.1"/>
    <property type="molecule type" value="Genomic_DNA"/>
</dbReference>
<feature type="domain" description="Peptidase M4 C-terminal" evidence="7">
    <location>
        <begin position="453"/>
        <end position="596"/>
    </location>
</feature>